<dbReference type="PANTHER" id="PTHR13044:SF38">
    <property type="entry name" value="BZIP DOMAIN-CONTAINING PROTEIN"/>
    <property type="match status" value="1"/>
</dbReference>
<evidence type="ECO:0000256" key="6">
    <source>
        <dbReference type="SAM" id="MobiDB-lite"/>
    </source>
</evidence>
<feature type="compositionally biased region" description="Polar residues" evidence="6">
    <location>
        <begin position="39"/>
        <end position="53"/>
    </location>
</feature>
<dbReference type="Gene3D" id="1.20.5.170">
    <property type="match status" value="1"/>
</dbReference>
<evidence type="ECO:0000259" key="7">
    <source>
        <dbReference type="PROSITE" id="PS50217"/>
    </source>
</evidence>
<dbReference type="InterPro" id="IPR004827">
    <property type="entry name" value="bZIP"/>
</dbReference>
<feature type="compositionally biased region" description="Polar residues" evidence="6">
    <location>
        <begin position="114"/>
        <end position="138"/>
    </location>
</feature>
<dbReference type="AlphaFoldDB" id="A0A1E1KJM3"/>
<comment type="caution">
    <text evidence="8">The sequence shown here is derived from an EMBL/GenBank/DDBJ whole genome shotgun (WGS) entry which is preliminary data.</text>
</comment>
<evidence type="ECO:0000256" key="5">
    <source>
        <dbReference type="ARBA" id="ARBA00023242"/>
    </source>
</evidence>
<feature type="compositionally biased region" description="Polar residues" evidence="6">
    <location>
        <begin position="72"/>
        <end position="92"/>
    </location>
</feature>
<evidence type="ECO:0000256" key="2">
    <source>
        <dbReference type="ARBA" id="ARBA00023015"/>
    </source>
</evidence>
<dbReference type="EMBL" id="FJUW01000014">
    <property type="protein sequence ID" value="CZS98200.1"/>
    <property type="molecule type" value="Genomic_DNA"/>
</dbReference>
<dbReference type="SMART" id="SM00338">
    <property type="entry name" value="BRLZ"/>
    <property type="match status" value="1"/>
</dbReference>
<organism evidence="8 9">
    <name type="scientific">Rhynchosporium graminicola</name>
    <dbReference type="NCBI Taxonomy" id="2792576"/>
    <lineage>
        <taxon>Eukaryota</taxon>
        <taxon>Fungi</taxon>
        <taxon>Dikarya</taxon>
        <taxon>Ascomycota</taxon>
        <taxon>Pezizomycotina</taxon>
        <taxon>Leotiomycetes</taxon>
        <taxon>Helotiales</taxon>
        <taxon>Ploettnerulaceae</taxon>
        <taxon>Rhynchosporium</taxon>
    </lineage>
</organism>
<dbReference type="InParanoid" id="A0A1E1KJM3"/>
<evidence type="ECO:0000256" key="3">
    <source>
        <dbReference type="ARBA" id="ARBA00023125"/>
    </source>
</evidence>
<evidence type="ECO:0000313" key="9">
    <source>
        <dbReference type="Proteomes" id="UP000178129"/>
    </source>
</evidence>
<evidence type="ECO:0000256" key="1">
    <source>
        <dbReference type="ARBA" id="ARBA00004123"/>
    </source>
</evidence>
<dbReference type="GO" id="GO:0000977">
    <property type="term" value="F:RNA polymerase II transcription regulatory region sequence-specific DNA binding"/>
    <property type="evidence" value="ECO:0007669"/>
    <property type="project" value="TreeGrafter"/>
</dbReference>
<protein>
    <recommendedName>
        <fullName evidence="7">BZIP domain-containing protein</fullName>
    </recommendedName>
</protein>
<reference evidence="9" key="1">
    <citation type="submission" date="2016-03" db="EMBL/GenBank/DDBJ databases">
        <authorList>
            <person name="Ploux O."/>
        </authorList>
    </citation>
    <scope>NUCLEOTIDE SEQUENCE [LARGE SCALE GENOMIC DNA]</scope>
    <source>
        <strain evidence="9">UK7</strain>
    </source>
</reference>
<evidence type="ECO:0000256" key="4">
    <source>
        <dbReference type="ARBA" id="ARBA00023163"/>
    </source>
</evidence>
<dbReference type="PANTHER" id="PTHR13044">
    <property type="entry name" value="ACTIVATING TRANSCRIPTION FACTOR ATF 4/5"/>
    <property type="match status" value="1"/>
</dbReference>
<proteinExistence type="predicted"/>
<keyword evidence="5" id="KW-0539">Nucleus</keyword>
<keyword evidence="4" id="KW-0804">Transcription</keyword>
<dbReference type="STRING" id="914237.A0A1E1KJM3"/>
<dbReference type="CDD" id="cd12193">
    <property type="entry name" value="bZIP_GCN4"/>
    <property type="match status" value="1"/>
</dbReference>
<dbReference type="Pfam" id="PF07716">
    <property type="entry name" value="bZIP_2"/>
    <property type="match status" value="1"/>
</dbReference>
<keyword evidence="3" id="KW-0238">DNA-binding</keyword>
<keyword evidence="9" id="KW-1185">Reference proteome</keyword>
<comment type="subcellular location">
    <subcellularLocation>
        <location evidence="1">Nucleus</location>
    </subcellularLocation>
</comment>
<feature type="compositionally biased region" description="Low complexity" evidence="6">
    <location>
        <begin position="21"/>
        <end position="32"/>
    </location>
</feature>
<evidence type="ECO:0000313" key="8">
    <source>
        <dbReference type="EMBL" id="CZS98200.1"/>
    </source>
</evidence>
<dbReference type="InterPro" id="IPR046347">
    <property type="entry name" value="bZIP_sf"/>
</dbReference>
<dbReference type="PROSITE" id="PS50217">
    <property type="entry name" value="BZIP"/>
    <property type="match status" value="1"/>
</dbReference>
<feature type="region of interest" description="Disordered" evidence="6">
    <location>
        <begin position="1"/>
        <end position="164"/>
    </location>
</feature>
<dbReference type="GO" id="GO:0001228">
    <property type="term" value="F:DNA-binding transcription activator activity, RNA polymerase II-specific"/>
    <property type="evidence" value="ECO:0007669"/>
    <property type="project" value="TreeGrafter"/>
</dbReference>
<sequence>MALAQYHLPSRRDFDLSPYVTSQSPLTTSTSSELPDMTPFSNPQLPSISSSMDDLSPGMYSLPGAYSGPDMNVSNLSDNSSENFNTDFFNGHSSRVSSNTSPTTRSTPECTTKKGPQSPITTSGSKPTSKVQKRTLNTLAARRYRQKRVDQVSSLETSLKDTQDERDALKLKVARLEAEVDILRGLVKK</sequence>
<accession>A0A1E1KJM3</accession>
<gene>
    <name evidence="8" type="ORF">RCO7_08909</name>
</gene>
<dbReference type="SUPFAM" id="SSF57959">
    <property type="entry name" value="Leucine zipper domain"/>
    <property type="match status" value="1"/>
</dbReference>
<dbReference type="Proteomes" id="UP000178129">
    <property type="component" value="Unassembled WGS sequence"/>
</dbReference>
<dbReference type="GO" id="GO:0005634">
    <property type="term" value="C:nucleus"/>
    <property type="evidence" value="ECO:0007669"/>
    <property type="project" value="UniProtKB-SubCell"/>
</dbReference>
<keyword evidence="2" id="KW-0805">Transcription regulation</keyword>
<feature type="domain" description="BZIP" evidence="7">
    <location>
        <begin position="127"/>
        <end position="189"/>
    </location>
</feature>
<name>A0A1E1KJM3_9HELO</name>
<feature type="compositionally biased region" description="Low complexity" evidence="6">
    <location>
        <begin position="93"/>
        <end position="108"/>
    </location>
</feature>